<dbReference type="AlphaFoldDB" id="A0AB38PGK1"/>
<evidence type="ECO:0008006" key="4">
    <source>
        <dbReference type="Google" id="ProtNLM"/>
    </source>
</evidence>
<sequence>MLTACSTHEPSKENKTESHTKQTDTKTTKDNKKQNKDDNKKKDEEKNKDIIPNFSEKEKLALAFCVDHVDQYTLTKNEILTGFYLAIAPAGEEHYKLVDFTLVKYDKPIANAPKDMHFYTVYPDKRSFAAIIGVNNEKIFLGGTQAAIIDYNELMQHGREVNLKDVYLKNKNNKALPELVSKMHIDNKYPEISYDENGMSNKELERSGVVGLHLRNQIYQIIADFEGISLKDSGYLWEDVKLLNSNGDWSVRYRNQDGEIVGSYRNMNDKIQKLDANGNVVKEKKVE</sequence>
<comment type="caution">
    <text evidence="2">The sequence shown here is derived from an EMBL/GenBank/DDBJ whole genome shotgun (WGS) entry which is preliminary data.</text>
</comment>
<name>A0AB38PGK1_STAHA</name>
<evidence type="ECO:0000313" key="2">
    <source>
        <dbReference type="EMBL" id="TRL78746.1"/>
    </source>
</evidence>
<feature type="compositionally biased region" description="Basic and acidic residues" evidence="1">
    <location>
        <begin position="9"/>
        <end position="50"/>
    </location>
</feature>
<dbReference type="EMBL" id="VJMP01000002">
    <property type="protein sequence ID" value="TRL78746.1"/>
    <property type="molecule type" value="Genomic_DNA"/>
</dbReference>
<dbReference type="Proteomes" id="UP000316594">
    <property type="component" value="Unassembled WGS sequence"/>
</dbReference>
<organism evidence="2 3">
    <name type="scientific">Staphylococcus haemolyticus</name>
    <dbReference type="NCBI Taxonomy" id="1283"/>
    <lineage>
        <taxon>Bacteria</taxon>
        <taxon>Bacillati</taxon>
        <taxon>Bacillota</taxon>
        <taxon>Bacilli</taxon>
        <taxon>Bacillales</taxon>
        <taxon>Staphylococcaceae</taxon>
        <taxon>Staphylococcus</taxon>
    </lineage>
</organism>
<gene>
    <name evidence="2" type="ORF">FNL11_03695</name>
</gene>
<protein>
    <recommendedName>
        <fullName evidence="4">Lipoprotein</fullName>
    </recommendedName>
</protein>
<evidence type="ECO:0000313" key="3">
    <source>
        <dbReference type="Proteomes" id="UP000316594"/>
    </source>
</evidence>
<feature type="region of interest" description="Disordered" evidence="1">
    <location>
        <begin position="1"/>
        <end position="50"/>
    </location>
</feature>
<evidence type="ECO:0000256" key="1">
    <source>
        <dbReference type="SAM" id="MobiDB-lite"/>
    </source>
</evidence>
<accession>A0AB38PGK1</accession>
<reference evidence="2 3" key="1">
    <citation type="submission" date="2019-07" db="EMBL/GenBank/DDBJ databases">
        <title>Genome Sequencing and Assembly of Staphylococcus haemolyticus SDA2.</title>
        <authorList>
            <person name="Emmons C.B."/>
            <person name="Park C."/>
            <person name="Sevigny J.L."/>
            <person name="Andam C."/>
        </authorList>
    </citation>
    <scope>NUCLEOTIDE SEQUENCE [LARGE SCALE GENOMIC DNA]</scope>
    <source>
        <strain evidence="2 3">SDA2</strain>
    </source>
</reference>
<proteinExistence type="predicted"/>